<organism evidence="2 3">
    <name type="scientific">Devosia pacifica</name>
    <dbReference type="NCBI Taxonomy" id="1335967"/>
    <lineage>
        <taxon>Bacteria</taxon>
        <taxon>Pseudomonadati</taxon>
        <taxon>Pseudomonadota</taxon>
        <taxon>Alphaproteobacteria</taxon>
        <taxon>Hyphomicrobiales</taxon>
        <taxon>Devosiaceae</taxon>
        <taxon>Devosia</taxon>
    </lineage>
</organism>
<dbReference type="Proteomes" id="UP000646579">
    <property type="component" value="Unassembled WGS sequence"/>
</dbReference>
<evidence type="ECO:0000313" key="2">
    <source>
        <dbReference type="EMBL" id="GHA18845.1"/>
    </source>
</evidence>
<dbReference type="EMBL" id="BMZE01000001">
    <property type="protein sequence ID" value="GHA18845.1"/>
    <property type="molecule type" value="Genomic_DNA"/>
</dbReference>
<keyword evidence="3" id="KW-1185">Reference proteome</keyword>
<gene>
    <name evidence="2" type="ORF">GCM10007989_12730</name>
</gene>
<feature type="region of interest" description="Disordered" evidence="1">
    <location>
        <begin position="108"/>
        <end position="128"/>
    </location>
</feature>
<reference evidence="2" key="1">
    <citation type="journal article" date="2014" name="Int. J. Syst. Evol. Microbiol.">
        <title>Complete genome sequence of Corynebacterium casei LMG S-19264T (=DSM 44701T), isolated from a smear-ripened cheese.</title>
        <authorList>
            <consortium name="US DOE Joint Genome Institute (JGI-PGF)"/>
            <person name="Walter F."/>
            <person name="Albersmeier A."/>
            <person name="Kalinowski J."/>
            <person name="Ruckert C."/>
        </authorList>
    </citation>
    <scope>NUCLEOTIDE SEQUENCE</scope>
    <source>
        <strain evidence="2">KCTC 32437</strain>
    </source>
</reference>
<name>A0A918S1I8_9HYPH</name>
<reference evidence="2" key="2">
    <citation type="submission" date="2020-09" db="EMBL/GenBank/DDBJ databases">
        <authorList>
            <person name="Sun Q."/>
            <person name="Kim S."/>
        </authorList>
    </citation>
    <scope>NUCLEOTIDE SEQUENCE</scope>
    <source>
        <strain evidence="2">KCTC 32437</strain>
    </source>
</reference>
<proteinExistence type="predicted"/>
<evidence type="ECO:0000256" key="1">
    <source>
        <dbReference type="SAM" id="MobiDB-lite"/>
    </source>
</evidence>
<sequence>MMNGRHTVLKDLGAPLAVLAIYLLTLLTPLHHAAWLQKDFAKLGYEASSAWSVCTAINDADANQETPDAVHCPVAAIGKAQVFADVGGSALLAPIAVAGILVPADSDRHEPPLPARTRPHPRAPPVLI</sequence>
<protein>
    <recommendedName>
        <fullName evidence="4">DUF2946 domain-containing protein</fullName>
    </recommendedName>
</protein>
<evidence type="ECO:0008006" key="4">
    <source>
        <dbReference type="Google" id="ProtNLM"/>
    </source>
</evidence>
<comment type="caution">
    <text evidence="2">The sequence shown here is derived from an EMBL/GenBank/DDBJ whole genome shotgun (WGS) entry which is preliminary data.</text>
</comment>
<dbReference type="AlphaFoldDB" id="A0A918S1I8"/>
<accession>A0A918S1I8</accession>
<evidence type="ECO:0000313" key="3">
    <source>
        <dbReference type="Proteomes" id="UP000646579"/>
    </source>
</evidence>